<evidence type="ECO:0000259" key="1">
    <source>
        <dbReference type="PROSITE" id="PS50943"/>
    </source>
</evidence>
<dbReference type="PATRIC" id="fig|449.7.peg.1934"/>
<dbReference type="CDD" id="cd00093">
    <property type="entry name" value="HTH_XRE"/>
    <property type="match status" value="1"/>
</dbReference>
<accession>A0A0A8UTB1</accession>
<dbReference type="EMBL" id="LN681225">
    <property type="protein sequence ID" value="CEK10746.1"/>
    <property type="molecule type" value="Genomic_DNA"/>
</dbReference>
<keyword evidence="3" id="KW-1185">Reference proteome</keyword>
<dbReference type="KEGG" id="lha:LHA_1707"/>
<reference evidence="3" key="1">
    <citation type="submission" date="2014-09" db="EMBL/GenBank/DDBJ databases">
        <authorList>
            <person name="Gomez-Valero L."/>
        </authorList>
    </citation>
    <scope>NUCLEOTIDE SEQUENCE [LARGE SCALE GENOMIC DNA]</scope>
    <source>
        <strain evidence="3">ATCC35250</strain>
    </source>
</reference>
<dbReference type="OrthoDB" id="5645441at2"/>
<dbReference type="SMART" id="SM00530">
    <property type="entry name" value="HTH_XRE"/>
    <property type="match status" value="1"/>
</dbReference>
<dbReference type="HOGENOM" id="CLU_176210_0_0_6"/>
<gene>
    <name evidence="2" type="ORF">LHA_1707</name>
</gene>
<dbReference type="PROSITE" id="PS50943">
    <property type="entry name" value="HTH_CROC1"/>
    <property type="match status" value="1"/>
</dbReference>
<dbReference type="InterPro" id="IPR010982">
    <property type="entry name" value="Lambda_DNA-bd_dom_sf"/>
</dbReference>
<dbReference type="SUPFAM" id="SSF47413">
    <property type="entry name" value="lambda repressor-like DNA-binding domains"/>
    <property type="match status" value="1"/>
</dbReference>
<evidence type="ECO:0000313" key="3">
    <source>
        <dbReference type="Proteomes" id="UP000032803"/>
    </source>
</evidence>
<dbReference type="RefSeq" id="WP_045106067.1">
    <property type="nucleotide sequence ID" value="NZ_LN681225.1"/>
</dbReference>
<name>A0A0A8UTB1_LEGHA</name>
<protein>
    <submittedName>
        <fullName evidence="2">Putative transcriptional regulator [Helix-turn-helix type 3]</fullName>
    </submittedName>
</protein>
<dbReference type="InterPro" id="IPR001387">
    <property type="entry name" value="Cro/C1-type_HTH"/>
</dbReference>
<organism evidence="2 3">
    <name type="scientific">Legionella hackeliae</name>
    <dbReference type="NCBI Taxonomy" id="449"/>
    <lineage>
        <taxon>Bacteria</taxon>
        <taxon>Pseudomonadati</taxon>
        <taxon>Pseudomonadota</taxon>
        <taxon>Gammaproteobacteria</taxon>
        <taxon>Legionellales</taxon>
        <taxon>Legionellaceae</taxon>
        <taxon>Legionella</taxon>
    </lineage>
</organism>
<evidence type="ECO:0000313" key="2">
    <source>
        <dbReference type="EMBL" id="CEK10746.1"/>
    </source>
</evidence>
<dbReference type="STRING" id="449.LHA_1707"/>
<dbReference type="GO" id="GO:0003677">
    <property type="term" value="F:DNA binding"/>
    <property type="evidence" value="ECO:0007669"/>
    <property type="project" value="InterPro"/>
</dbReference>
<proteinExistence type="predicted"/>
<sequence>MITKQSRESIRYIESLVEKKLTLGSFIMSIRQGEEETQAEFARTLGISRQNLCDIEHGRRFISPKMAAEYAEKLGYSKKQFVRLCLQDLLDREGLSLTVNVESVA</sequence>
<dbReference type="Gene3D" id="1.10.260.40">
    <property type="entry name" value="lambda repressor-like DNA-binding domains"/>
    <property type="match status" value="1"/>
</dbReference>
<dbReference type="AlphaFoldDB" id="A0A0A8UTB1"/>
<dbReference type="Proteomes" id="UP000032803">
    <property type="component" value="Chromosome I"/>
</dbReference>
<feature type="domain" description="HTH cro/C1-type" evidence="1">
    <location>
        <begin position="37"/>
        <end position="81"/>
    </location>
</feature>
<dbReference type="Pfam" id="PF12844">
    <property type="entry name" value="HTH_19"/>
    <property type="match status" value="1"/>
</dbReference>